<accession>A0A081PIV9</accession>
<dbReference type="GO" id="GO:0046654">
    <property type="term" value="P:tetrahydrofolate biosynthetic process"/>
    <property type="evidence" value="ECO:0007669"/>
    <property type="project" value="UniProtKB-UniPathway"/>
</dbReference>
<reference evidence="14 15" key="1">
    <citation type="journal article" date="1992" name="Int. J. Syst. Bacteriol.">
        <title>Sphingobacterium antarcticus sp. nov. a Psychrotrophic Bacterium from the Soils of Schirmacher Oasis, Antarctica.</title>
        <authorList>
            <person name="Shivaji S."/>
            <person name="Ray M.K."/>
            <person name="Rao N.S."/>
            <person name="Saiserr L."/>
            <person name="Jagannadham M.V."/>
            <person name="Kumar G.S."/>
            <person name="Reddy G."/>
            <person name="Bhargava P.M."/>
        </authorList>
    </citation>
    <scope>NUCLEOTIDE SEQUENCE [LARGE SCALE GENOMIC DNA]</scope>
    <source>
        <strain evidence="14 15">4BY</strain>
    </source>
</reference>
<dbReference type="EMBL" id="JNFF01000033">
    <property type="protein sequence ID" value="KEQ30632.1"/>
    <property type="molecule type" value="Genomic_DNA"/>
</dbReference>
<evidence type="ECO:0000256" key="2">
    <source>
        <dbReference type="ARBA" id="ARBA00005810"/>
    </source>
</evidence>
<dbReference type="InterPro" id="IPR035907">
    <property type="entry name" value="Hppk_sf"/>
</dbReference>
<evidence type="ECO:0000256" key="11">
    <source>
        <dbReference type="ARBA" id="ARBA00029766"/>
    </source>
</evidence>
<sequence length="165" mass="18072">MQLEHKIVYLLLGSNLGDRQAKLEQATELITAKLGPVIASSAWYETAAWGLQEQPDFLNLAIAVKTGLTAHEVLDTVLGIEEILGRVRAEKWGARVIDIDIILYGNDVISDGARLQVPHPLMLERKFVMEPLAEIAGDLIHPVAGKDISTLLSLLQDNSDVSKII</sequence>
<feature type="domain" description="7,8-dihydro-6-hydroxymethylpterin-pyrophosphokinase" evidence="13">
    <location>
        <begin position="91"/>
        <end position="102"/>
    </location>
</feature>
<evidence type="ECO:0000256" key="4">
    <source>
        <dbReference type="ARBA" id="ARBA00016218"/>
    </source>
</evidence>
<evidence type="ECO:0000256" key="5">
    <source>
        <dbReference type="ARBA" id="ARBA00022679"/>
    </source>
</evidence>
<evidence type="ECO:0000259" key="13">
    <source>
        <dbReference type="PROSITE" id="PS00794"/>
    </source>
</evidence>
<dbReference type="OrthoDB" id="9808041at2"/>
<keyword evidence="9" id="KW-0289">Folate biosynthesis</keyword>
<evidence type="ECO:0000256" key="1">
    <source>
        <dbReference type="ARBA" id="ARBA00005051"/>
    </source>
</evidence>
<evidence type="ECO:0000256" key="6">
    <source>
        <dbReference type="ARBA" id="ARBA00022741"/>
    </source>
</evidence>
<dbReference type="EC" id="2.7.6.3" evidence="3"/>
<evidence type="ECO:0000256" key="9">
    <source>
        <dbReference type="ARBA" id="ARBA00022909"/>
    </source>
</evidence>
<dbReference type="UniPathway" id="UPA00077">
    <property type="reaction ID" value="UER00155"/>
</dbReference>
<keyword evidence="6" id="KW-0547">Nucleotide-binding</keyword>
<comment type="caution">
    <text evidence="14">The sequence shown here is derived from an EMBL/GenBank/DDBJ whole genome shotgun (WGS) entry which is preliminary data.</text>
</comment>
<dbReference type="InterPro" id="IPR000550">
    <property type="entry name" value="Hppk"/>
</dbReference>
<organism evidence="14 15">
    <name type="scientific">Pedobacter antarcticus 4BY</name>
    <dbReference type="NCBI Taxonomy" id="1358423"/>
    <lineage>
        <taxon>Bacteria</taxon>
        <taxon>Pseudomonadati</taxon>
        <taxon>Bacteroidota</taxon>
        <taxon>Sphingobacteriia</taxon>
        <taxon>Sphingobacteriales</taxon>
        <taxon>Sphingobacteriaceae</taxon>
        <taxon>Pedobacter</taxon>
    </lineage>
</organism>
<evidence type="ECO:0000256" key="10">
    <source>
        <dbReference type="ARBA" id="ARBA00029409"/>
    </source>
</evidence>
<keyword evidence="5" id="KW-0808">Transferase</keyword>
<dbReference type="Gene3D" id="3.30.70.560">
    <property type="entry name" value="7,8-Dihydro-6-hydroxymethylpterin-pyrophosphokinase HPPK"/>
    <property type="match status" value="1"/>
</dbReference>
<keyword evidence="7 14" id="KW-0418">Kinase</keyword>
<keyword evidence="15" id="KW-1185">Reference proteome</keyword>
<dbReference type="PROSITE" id="PS00794">
    <property type="entry name" value="HPPK"/>
    <property type="match status" value="1"/>
</dbReference>
<dbReference type="Pfam" id="PF01288">
    <property type="entry name" value="HPPK"/>
    <property type="match status" value="1"/>
</dbReference>
<gene>
    <name evidence="14" type="ORF">N180_05270</name>
</gene>
<dbReference type="CDD" id="cd00483">
    <property type="entry name" value="HPPK"/>
    <property type="match status" value="1"/>
</dbReference>
<evidence type="ECO:0000313" key="15">
    <source>
        <dbReference type="Proteomes" id="UP000028007"/>
    </source>
</evidence>
<dbReference type="eggNOG" id="COG0801">
    <property type="taxonomic scope" value="Bacteria"/>
</dbReference>
<proteinExistence type="inferred from homology"/>
<dbReference type="GO" id="GO:0005524">
    <property type="term" value="F:ATP binding"/>
    <property type="evidence" value="ECO:0007669"/>
    <property type="project" value="UniProtKB-KW"/>
</dbReference>
<name>A0A081PIV9_9SPHI</name>
<comment type="similarity">
    <text evidence="2">Belongs to the HPPK family.</text>
</comment>
<evidence type="ECO:0000256" key="8">
    <source>
        <dbReference type="ARBA" id="ARBA00022840"/>
    </source>
</evidence>
<dbReference type="Proteomes" id="UP000028007">
    <property type="component" value="Unassembled WGS sequence"/>
</dbReference>
<evidence type="ECO:0000313" key="14">
    <source>
        <dbReference type="EMBL" id="KEQ30632.1"/>
    </source>
</evidence>
<evidence type="ECO:0000256" key="12">
    <source>
        <dbReference type="ARBA" id="ARBA00033413"/>
    </source>
</evidence>
<dbReference type="GO" id="GO:0016301">
    <property type="term" value="F:kinase activity"/>
    <property type="evidence" value="ECO:0007669"/>
    <property type="project" value="UniProtKB-KW"/>
</dbReference>
<protein>
    <recommendedName>
        <fullName evidence="4">2-amino-4-hydroxy-6-hydroxymethyldihydropteridine pyrophosphokinase</fullName>
        <ecNumber evidence="3">2.7.6.3</ecNumber>
    </recommendedName>
    <alternativeName>
        <fullName evidence="11">6-hydroxymethyl-7,8-dihydropterin pyrophosphokinase</fullName>
    </alternativeName>
    <alternativeName>
        <fullName evidence="12">7,8-dihydro-6-hydroxymethylpterin-pyrophosphokinase</fullName>
    </alternativeName>
</protein>
<dbReference type="RefSeq" id="WP_037439381.1">
    <property type="nucleotide sequence ID" value="NZ_JNFF01000033.1"/>
</dbReference>
<keyword evidence="8" id="KW-0067">ATP-binding</keyword>
<evidence type="ECO:0000256" key="3">
    <source>
        <dbReference type="ARBA" id="ARBA00013253"/>
    </source>
</evidence>
<dbReference type="PANTHER" id="PTHR43071:SF1">
    <property type="entry name" value="2-AMINO-4-HYDROXY-6-HYDROXYMETHYLDIHYDROPTERIDINE PYROPHOSPHOKINASE"/>
    <property type="match status" value="1"/>
</dbReference>
<comment type="function">
    <text evidence="10">Catalyzes the transfer of pyrophosphate from adenosine triphosphate (ATP) to 6-hydroxymethyl-7,8-dihydropterin, an enzymatic step in folate biosynthesis pathway.</text>
</comment>
<evidence type="ECO:0000256" key="7">
    <source>
        <dbReference type="ARBA" id="ARBA00022777"/>
    </source>
</evidence>
<dbReference type="AlphaFoldDB" id="A0A081PIV9"/>
<comment type="pathway">
    <text evidence="1">Cofactor biosynthesis; tetrahydrofolate biosynthesis; 2-amino-4-hydroxy-6-hydroxymethyl-7,8-dihydropteridine diphosphate from 7,8-dihydroneopterin triphosphate: step 4/4.</text>
</comment>
<dbReference type="SUPFAM" id="SSF55083">
    <property type="entry name" value="6-hydroxymethyl-7,8-dihydropterin pyrophosphokinase, HPPK"/>
    <property type="match status" value="1"/>
</dbReference>
<dbReference type="NCBIfam" id="TIGR01498">
    <property type="entry name" value="folK"/>
    <property type="match status" value="1"/>
</dbReference>
<dbReference type="PANTHER" id="PTHR43071">
    <property type="entry name" value="2-AMINO-4-HYDROXY-6-HYDROXYMETHYLDIHYDROPTERIDINE PYROPHOSPHOKINASE"/>
    <property type="match status" value="1"/>
</dbReference>
<dbReference type="GO" id="GO:0046656">
    <property type="term" value="P:folic acid biosynthetic process"/>
    <property type="evidence" value="ECO:0007669"/>
    <property type="project" value="UniProtKB-KW"/>
</dbReference>
<dbReference type="GO" id="GO:0003848">
    <property type="term" value="F:2-amino-4-hydroxy-6-hydroxymethyldihydropteridine diphosphokinase activity"/>
    <property type="evidence" value="ECO:0007669"/>
    <property type="project" value="UniProtKB-EC"/>
</dbReference>